<keyword evidence="2" id="KW-0813">Transport</keyword>
<dbReference type="Pfam" id="PF07690">
    <property type="entry name" value="MFS_1"/>
    <property type="match status" value="1"/>
</dbReference>
<dbReference type="PANTHER" id="PTHR43414:SF6">
    <property type="entry name" value="MULTIDRUG RESISTANCE PROTEIN MDTG"/>
    <property type="match status" value="1"/>
</dbReference>
<feature type="transmembrane region" description="Helical" evidence="7">
    <location>
        <begin position="308"/>
        <end position="329"/>
    </location>
</feature>
<dbReference type="Proteomes" id="UP000542405">
    <property type="component" value="Unassembled WGS sequence"/>
</dbReference>
<proteinExistence type="predicted"/>
<dbReference type="AlphaFoldDB" id="A0A848N5V0"/>
<evidence type="ECO:0000256" key="2">
    <source>
        <dbReference type="ARBA" id="ARBA00022448"/>
    </source>
</evidence>
<dbReference type="Pfam" id="PF00892">
    <property type="entry name" value="EamA"/>
    <property type="match status" value="1"/>
</dbReference>
<feature type="transmembrane region" description="Helical" evidence="7">
    <location>
        <begin position="437"/>
        <end position="458"/>
    </location>
</feature>
<feature type="transmembrane region" description="Helical" evidence="7">
    <location>
        <begin position="206"/>
        <end position="223"/>
    </location>
</feature>
<dbReference type="InterPro" id="IPR011701">
    <property type="entry name" value="MFS"/>
</dbReference>
<evidence type="ECO:0000256" key="6">
    <source>
        <dbReference type="ARBA" id="ARBA00023136"/>
    </source>
</evidence>
<evidence type="ECO:0000259" key="8">
    <source>
        <dbReference type="PROSITE" id="PS50850"/>
    </source>
</evidence>
<keyword evidence="3" id="KW-1003">Cell membrane</keyword>
<feature type="transmembrane region" description="Helical" evidence="7">
    <location>
        <begin position="243"/>
        <end position="265"/>
    </location>
</feature>
<evidence type="ECO:0000256" key="7">
    <source>
        <dbReference type="SAM" id="Phobius"/>
    </source>
</evidence>
<feature type="transmembrane region" description="Helical" evidence="7">
    <location>
        <begin position="407"/>
        <end position="425"/>
    </location>
</feature>
<dbReference type="SUPFAM" id="SSF103473">
    <property type="entry name" value="MFS general substrate transporter"/>
    <property type="match status" value="1"/>
</dbReference>
<feature type="transmembrane region" description="Helical" evidence="7">
    <location>
        <begin position="45"/>
        <end position="67"/>
    </location>
</feature>
<keyword evidence="6 7" id="KW-0472">Membrane</keyword>
<feature type="transmembrane region" description="Helical" evidence="7">
    <location>
        <begin position="349"/>
        <end position="369"/>
    </location>
</feature>
<feature type="transmembrane region" description="Helical" evidence="7">
    <location>
        <begin position="7"/>
        <end position="25"/>
    </location>
</feature>
<protein>
    <submittedName>
        <fullName evidence="9">MFS transporter</fullName>
    </submittedName>
</protein>
<feature type="transmembrane region" description="Helical" evidence="7">
    <location>
        <begin position="79"/>
        <end position="98"/>
    </location>
</feature>
<dbReference type="InterPro" id="IPR020846">
    <property type="entry name" value="MFS_dom"/>
</dbReference>
<feature type="transmembrane region" description="Helical" evidence="7">
    <location>
        <begin position="381"/>
        <end position="401"/>
    </location>
</feature>
<dbReference type="InterPro" id="IPR036259">
    <property type="entry name" value="MFS_trans_sf"/>
</dbReference>
<dbReference type="EMBL" id="JABBZE010000011">
    <property type="protein sequence ID" value="NMU88789.1"/>
    <property type="molecule type" value="Genomic_DNA"/>
</dbReference>
<feature type="domain" description="Major facilitator superfamily (MFS) profile" evidence="8">
    <location>
        <begin position="1"/>
        <end position="404"/>
    </location>
</feature>
<dbReference type="PANTHER" id="PTHR43414">
    <property type="entry name" value="MULTIDRUG RESISTANCE PROTEIN MDTG"/>
    <property type="match status" value="1"/>
</dbReference>
<evidence type="ECO:0000256" key="1">
    <source>
        <dbReference type="ARBA" id="ARBA00004651"/>
    </source>
</evidence>
<dbReference type="Gene3D" id="1.20.1250.20">
    <property type="entry name" value="MFS general substrate transporter like domains"/>
    <property type="match status" value="2"/>
</dbReference>
<dbReference type="InterPro" id="IPR000620">
    <property type="entry name" value="EamA_dom"/>
</dbReference>
<feature type="transmembrane region" description="Helical" evidence="7">
    <location>
        <begin position="464"/>
        <end position="482"/>
    </location>
</feature>
<dbReference type="PROSITE" id="PS50850">
    <property type="entry name" value="MFS"/>
    <property type="match status" value="1"/>
</dbReference>
<sequence length="491" mass="51950">MNFDRRQIFRLVLIQAFAMGAMEMSGPFWPLRLRALLPPDRQDQLSWLAALIYIGPALTAIIATPFWSALGTRRGHRPMLIRALLALGVCQWLAAITANVWLLIGIRVLQGALAGFIAAAQAYATTGSSGANRGQILARLQSATAIGSLLGPVAGGLLMDLYGFAWICLIAGLICLICVIPVLSLPKDTPEPVAPPGTGTTGHTTAHTWLLAPLVVITLIQAAKMMPQPFFALYLNEVLHAPSWLSGASYAASALTLALSAPWWARLCSPRPVQRGWRCLEAASWASALTLCLMALAHDTTTFIATRLLWGLWQGALLPLAYVLIGHTAPKAYRAIGLGLGNSAAKAGALAGLALGAGAMSAIAMMQIRQLGRIGEPEWRTVLFFSVAVCASSFAGLGFEGWGRADWTGYSSLLGVGVTGLFGQLAMTRAFGLGSALLTAALQYSTIIFAALLGMGFWGDTLDGLAWAGMGLIISAGLLSVWRTMRDPKPA</sequence>
<reference evidence="9 10" key="1">
    <citation type="submission" date="2020-04" db="EMBL/GenBank/DDBJ databases">
        <title>Achromobacter ruhlandii genome sequencing and assembly.</title>
        <authorList>
            <person name="Martins R.C.R."/>
            <person name="Perdigao-Neto L.V."/>
            <person name="Levin A.S.S."/>
            <person name="Costa S.F."/>
        </authorList>
    </citation>
    <scope>NUCLEOTIDE SEQUENCE [LARGE SCALE GENOMIC DNA]</scope>
    <source>
        <strain evidence="9 10">9035ralo</strain>
    </source>
</reference>
<keyword evidence="5 7" id="KW-1133">Transmembrane helix</keyword>
<keyword evidence="4 7" id="KW-0812">Transmembrane</keyword>
<dbReference type="InterPro" id="IPR037185">
    <property type="entry name" value="EmrE-like"/>
</dbReference>
<gene>
    <name evidence="9" type="ORF">HGQ98_02665</name>
</gene>
<name>A0A848N5V0_9BURK</name>
<dbReference type="GO" id="GO:0022857">
    <property type="term" value="F:transmembrane transporter activity"/>
    <property type="evidence" value="ECO:0007669"/>
    <property type="project" value="InterPro"/>
</dbReference>
<dbReference type="SUPFAM" id="SSF103481">
    <property type="entry name" value="Multidrug resistance efflux transporter EmrE"/>
    <property type="match status" value="1"/>
</dbReference>
<feature type="transmembrane region" description="Helical" evidence="7">
    <location>
        <begin position="164"/>
        <end position="185"/>
    </location>
</feature>
<evidence type="ECO:0000256" key="3">
    <source>
        <dbReference type="ARBA" id="ARBA00022475"/>
    </source>
</evidence>
<dbReference type="GO" id="GO:0005886">
    <property type="term" value="C:plasma membrane"/>
    <property type="evidence" value="ECO:0007669"/>
    <property type="project" value="UniProtKB-SubCell"/>
</dbReference>
<accession>A0A848N5V0</accession>
<evidence type="ECO:0000256" key="5">
    <source>
        <dbReference type="ARBA" id="ARBA00022989"/>
    </source>
</evidence>
<evidence type="ECO:0000313" key="10">
    <source>
        <dbReference type="Proteomes" id="UP000542405"/>
    </source>
</evidence>
<comment type="caution">
    <text evidence="9">The sequence shown here is derived from an EMBL/GenBank/DDBJ whole genome shotgun (WGS) entry which is preliminary data.</text>
</comment>
<organism evidence="9 10">
    <name type="scientific">Achromobacter ruhlandii</name>
    <dbReference type="NCBI Taxonomy" id="72557"/>
    <lineage>
        <taxon>Bacteria</taxon>
        <taxon>Pseudomonadati</taxon>
        <taxon>Pseudomonadota</taxon>
        <taxon>Betaproteobacteria</taxon>
        <taxon>Burkholderiales</taxon>
        <taxon>Alcaligenaceae</taxon>
        <taxon>Achromobacter</taxon>
    </lineage>
</organism>
<comment type="subcellular location">
    <subcellularLocation>
        <location evidence="1">Cell membrane</location>
        <topology evidence="1">Multi-pass membrane protein</topology>
    </subcellularLocation>
</comment>
<evidence type="ECO:0000313" key="9">
    <source>
        <dbReference type="EMBL" id="NMU88789.1"/>
    </source>
</evidence>
<evidence type="ECO:0000256" key="4">
    <source>
        <dbReference type="ARBA" id="ARBA00022692"/>
    </source>
</evidence>